<reference evidence="1 2" key="2">
    <citation type="journal article" date="2019" name="Int. J. Syst. Evol. Microbiol.">
        <title>Anaerobacillus isosaccharinicus sp. nov., an alkaliphilic bacterium which degrades isosaccharinic acid.</title>
        <authorList>
            <person name="Bassil N.M."/>
            <person name="Lloyd J.R."/>
        </authorList>
    </citation>
    <scope>NUCLEOTIDE SEQUENCE [LARGE SCALE GENOMIC DNA]</scope>
    <source>
        <strain evidence="1 2">NB2006</strain>
    </source>
</reference>
<evidence type="ECO:0000313" key="1">
    <source>
        <dbReference type="EMBL" id="XRP48473.1"/>
    </source>
</evidence>
<proteinExistence type="predicted"/>
<organism evidence="1 2">
    <name type="scientific">Anaerobacillus isosaccharinicus</name>
    <dbReference type="NCBI Taxonomy" id="1532552"/>
    <lineage>
        <taxon>Bacteria</taxon>
        <taxon>Bacillati</taxon>
        <taxon>Bacillota</taxon>
        <taxon>Bacilli</taxon>
        <taxon>Bacillales</taxon>
        <taxon>Bacillaceae</taxon>
        <taxon>Anaerobacillus</taxon>
    </lineage>
</organism>
<accession>A0AC62A483</accession>
<protein>
    <submittedName>
        <fullName evidence="1">Uncharacterized protein</fullName>
    </submittedName>
</protein>
<reference evidence="1 2" key="1">
    <citation type="journal article" date="2017" name="Genome Announc.">
        <title>Draft Genome Sequences of Four Alkaliphilic Bacteria Belonging to the Anaerobacillus Genus.</title>
        <authorList>
            <person name="Bassil N.M."/>
            <person name="Lloyd J.R."/>
        </authorList>
    </citation>
    <scope>NUCLEOTIDE SEQUENCE [LARGE SCALE GENOMIC DNA]</scope>
    <source>
        <strain evidence="1 2">NB2006</strain>
    </source>
</reference>
<name>A0AC62A483_9BACI</name>
<gene>
    <name evidence="1" type="ORF">AWH56_26745</name>
</gene>
<dbReference type="Proteomes" id="UP000180175">
    <property type="component" value="Chromosome"/>
</dbReference>
<dbReference type="EMBL" id="CP063356">
    <property type="protein sequence ID" value="XRP48473.1"/>
    <property type="molecule type" value="Genomic_DNA"/>
</dbReference>
<sequence length="44" mass="4863">MSKKSKSKRVTQQGKDAVQPANERMRNITTLDEAENKNANKGGC</sequence>
<keyword evidence="2" id="KW-1185">Reference proteome</keyword>
<evidence type="ECO:0000313" key="2">
    <source>
        <dbReference type="Proteomes" id="UP000180175"/>
    </source>
</evidence>